<dbReference type="AlphaFoldDB" id="A0AAN7YIB5"/>
<dbReference type="Gene3D" id="3.90.640.10">
    <property type="entry name" value="Actin, Chain A, domain 4"/>
    <property type="match status" value="1"/>
</dbReference>
<evidence type="ECO:0000313" key="2">
    <source>
        <dbReference type="Proteomes" id="UP001310890"/>
    </source>
</evidence>
<dbReference type="PANTHER" id="PTHR42749">
    <property type="entry name" value="CELL SHAPE-DETERMINING PROTEIN MREB"/>
    <property type="match status" value="1"/>
</dbReference>
<dbReference type="InterPro" id="IPR043129">
    <property type="entry name" value="ATPase_NBD"/>
</dbReference>
<dbReference type="PANTHER" id="PTHR42749:SF1">
    <property type="entry name" value="CELL SHAPE-DETERMINING PROTEIN MREB"/>
    <property type="match status" value="1"/>
</dbReference>
<accession>A0AAN7YIB5</accession>
<comment type="caution">
    <text evidence="1">The sequence shown here is derived from an EMBL/GenBank/DDBJ whole genome shotgun (WGS) entry which is preliminary data.</text>
</comment>
<organism evidence="1 2">
    <name type="scientific">Meristemomyces frigidus</name>
    <dbReference type="NCBI Taxonomy" id="1508187"/>
    <lineage>
        <taxon>Eukaryota</taxon>
        <taxon>Fungi</taxon>
        <taxon>Dikarya</taxon>
        <taxon>Ascomycota</taxon>
        <taxon>Pezizomycotina</taxon>
        <taxon>Dothideomycetes</taxon>
        <taxon>Dothideomycetidae</taxon>
        <taxon>Mycosphaerellales</taxon>
        <taxon>Teratosphaeriaceae</taxon>
        <taxon>Meristemomyces</taxon>
    </lineage>
</organism>
<protein>
    <submittedName>
        <fullName evidence="1">Uncharacterized protein</fullName>
    </submittedName>
</protein>
<dbReference type="Proteomes" id="UP001310890">
    <property type="component" value="Unassembled WGS sequence"/>
</dbReference>
<dbReference type="Gene3D" id="3.30.420.40">
    <property type="match status" value="2"/>
</dbReference>
<dbReference type="CDD" id="cd10170">
    <property type="entry name" value="ASKHA_NBD_HSP70"/>
    <property type="match status" value="1"/>
</dbReference>
<gene>
    <name evidence="1" type="ORF">LTR62_000844</name>
</gene>
<dbReference type="SUPFAM" id="SSF53067">
    <property type="entry name" value="Actin-like ATPase domain"/>
    <property type="match status" value="1"/>
</dbReference>
<dbReference type="EMBL" id="JAVRRL010000011">
    <property type="protein sequence ID" value="KAK5115755.1"/>
    <property type="molecule type" value="Genomic_DNA"/>
</dbReference>
<proteinExistence type="predicted"/>
<reference evidence="1" key="1">
    <citation type="submission" date="2023-08" db="EMBL/GenBank/DDBJ databases">
        <title>Black Yeasts Isolated from many extreme environments.</title>
        <authorList>
            <person name="Coleine C."/>
            <person name="Stajich J.E."/>
            <person name="Selbmann L."/>
        </authorList>
    </citation>
    <scope>NUCLEOTIDE SEQUENCE</scope>
    <source>
        <strain evidence="1">CCFEE 5401</strain>
    </source>
</reference>
<evidence type="ECO:0000313" key="1">
    <source>
        <dbReference type="EMBL" id="KAK5115755.1"/>
    </source>
</evidence>
<name>A0AAN7YIB5_9PEZI</name>
<sequence length="620" mass="69735">MSEPRRPNIVVGIDIGQTCSGVAYSIGPDWGKPHTLNRWPSRDGIVKAEKVATRVGYDKHTGQLKNWGFLSTFDDPTVDVREQFKLVLDSDYEDDRGYTCGQARQWYFDYLRCLLAEIERFFDSHVPRWREMCVEYSFSTPTTWNNPAMIASIQMLVESAGFSSPPLKSVKMGLTEAEAAAIEASTTQYRAGETFVIVDAGGGTTDVNILKVQSTDQKIELVPLDHVEGISIGSTLIDFVMAQHVMKRLQPIREHLHSELCVVAEAMLADRFQILKHSFPDPIVDEFTLDVKGLGTTLTFPNAGIRDGKMIISRATLKAIFDEQLQGIFNLMDGRFQQLQRDHPMERVSYIILSGGLGSSPYLYDEMRRRYELNVGATSQNTASVRIMRVPEPQLAVVSGLVRERTQRWGTRAVLGQEVFETRRCRNSYGTIVREKYDERKHAGLPFVSDPHDGALWVEHVVDWFIKRGQVIQASTGVRRPYGATLTEVEVSRSRRAQIVMSTNSVDQLPIMSTDAGCKHVATVDYRLTANDMTLMRTRHGWKRKKTSYWKANFYFVVMLGPADLRFQIVGENGVLSSSHEALQVEFADTTDPMPATLSPRGFAARNAVIGQAPMNGRYA</sequence>